<feature type="non-terminal residue" evidence="3">
    <location>
        <position position="175"/>
    </location>
</feature>
<evidence type="ECO:0000313" key="4">
    <source>
        <dbReference type="Proteomes" id="UP000791440"/>
    </source>
</evidence>
<protein>
    <recommendedName>
        <fullName evidence="5">Amidohydrolase-related domain-containing protein</fullName>
    </recommendedName>
</protein>
<evidence type="ECO:0000313" key="3">
    <source>
        <dbReference type="EMBL" id="KAG6450622.1"/>
    </source>
</evidence>
<keyword evidence="4" id="KW-1185">Reference proteome</keyword>
<comment type="similarity">
    <text evidence="1">Belongs to the metallo-dependent hydrolases superfamily. Hydantoinase/dihydropyrimidinase family.</text>
</comment>
<sequence length="175" mass="19854">MPPFLCKHVLVNNQACMAVVYSSSLCLNIRTVGRFNAFFIFPVDFVLPQKGQSLLEAYANWREKADNKVCCDYGLHVGVTWWSPSVKKEMEQLVSEQYGVNSFKMFMAYRDAWMLDDYDLYCAMETCTLLKALPQVHAENGHIIARNTEKLLTAGVTGPEGHEMSRDEEVEAEAV</sequence>
<dbReference type="FunFam" id="3.20.20.140:FF:000174">
    <property type="entry name" value="Dihydropyrimidinase-related protein 2"/>
    <property type="match status" value="1"/>
</dbReference>
<gene>
    <name evidence="3" type="ORF">O3G_MSEX006668</name>
</gene>
<dbReference type="InterPro" id="IPR050378">
    <property type="entry name" value="Metallo-dep_Hydrolases_sf"/>
</dbReference>
<feature type="region of interest" description="Disordered" evidence="2">
    <location>
        <begin position="155"/>
        <end position="175"/>
    </location>
</feature>
<dbReference type="AlphaFoldDB" id="A0A922CLG1"/>
<dbReference type="GO" id="GO:0005829">
    <property type="term" value="C:cytosol"/>
    <property type="evidence" value="ECO:0007669"/>
    <property type="project" value="TreeGrafter"/>
</dbReference>
<comment type="caution">
    <text evidence="3">The sequence shown here is derived from an EMBL/GenBank/DDBJ whole genome shotgun (WGS) entry which is preliminary data.</text>
</comment>
<reference evidence="3" key="2">
    <citation type="submission" date="2020-12" db="EMBL/GenBank/DDBJ databases">
        <authorList>
            <person name="Kanost M."/>
        </authorList>
    </citation>
    <scope>NUCLEOTIDE SEQUENCE</scope>
</reference>
<evidence type="ECO:0000256" key="2">
    <source>
        <dbReference type="SAM" id="MobiDB-lite"/>
    </source>
</evidence>
<dbReference type="GO" id="GO:0004157">
    <property type="term" value="F:dihydropyrimidinase activity"/>
    <property type="evidence" value="ECO:0007669"/>
    <property type="project" value="TreeGrafter"/>
</dbReference>
<reference evidence="3" key="1">
    <citation type="journal article" date="2016" name="Insect Biochem. Mol. Biol.">
        <title>Multifaceted biological insights from a draft genome sequence of the tobacco hornworm moth, Manduca sexta.</title>
        <authorList>
            <person name="Kanost M.R."/>
            <person name="Arrese E.L."/>
            <person name="Cao X."/>
            <person name="Chen Y.R."/>
            <person name="Chellapilla S."/>
            <person name="Goldsmith M.R."/>
            <person name="Grosse-Wilde E."/>
            <person name="Heckel D.G."/>
            <person name="Herndon N."/>
            <person name="Jiang H."/>
            <person name="Papanicolaou A."/>
            <person name="Qu J."/>
            <person name="Soulages J.L."/>
            <person name="Vogel H."/>
            <person name="Walters J."/>
            <person name="Waterhouse R.M."/>
            <person name="Ahn S.J."/>
            <person name="Almeida F.C."/>
            <person name="An C."/>
            <person name="Aqrawi P."/>
            <person name="Bretschneider A."/>
            <person name="Bryant W.B."/>
            <person name="Bucks S."/>
            <person name="Chao H."/>
            <person name="Chevignon G."/>
            <person name="Christen J.M."/>
            <person name="Clarke D.F."/>
            <person name="Dittmer N.T."/>
            <person name="Ferguson L.C.F."/>
            <person name="Garavelou S."/>
            <person name="Gordon K.H.J."/>
            <person name="Gunaratna R.T."/>
            <person name="Han Y."/>
            <person name="Hauser F."/>
            <person name="He Y."/>
            <person name="Heidel-Fischer H."/>
            <person name="Hirsh A."/>
            <person name="Hu Y."/>
            <person name="Jiang H."/>
            <person name="Kalra D."/>
            <person name="Klinner C."/>
            <person name="Konig C."/>
            <person name="Kovar C."/>
            <person name="Kroll A.R."/>
            <person name="Kuwar S.S."/>
            <person name="Lee S.L."/>
            <person name="Lehman R."/>
            <person name="Li K."/>
            <person name="Li Z."/>
            <person name="Liang H."/>
            <person name="Lovelace S."/>
            <person name="Lu Z."/>
            <person name="Mansfield J.H."/>
            <person name="McCulloch K.J."/>
            <person name="Mathew T."/>
            <person name="Morton B."/>
            <person name="Muzny D.M."/>
            <person name="Neunemann D."/>
            <person name="Ongeri F."/>
            <person name="Pauchet Y."/>
            <person name="Pu L.L."/>
            <person name="Pyrousis I."/>
            <person name="Rao X.J."/>
            <person name="Redding A."/>
            <person name="Roesel C."/>
            <person name="Sanchez-Gracia A."/>
            <person name="Schaack S."/>
            <person name="Shukla A."/>
            <person name="Tetreau G."/>
            <person name="Wang Y."/>
            <person name="Xiong G.H."/>
            <person name="Traut W."/>
            <person name="Walsh T.K."/>
            <person name="Worley K.C."/>
            <person name="Wu D."/>
            <person name="Wu W."/>
            <person name="Wu Y.Q."/>
            <person name="Zhang X."/>
            <person name="Zou Z."/>
            <person name="Zucker H."/>
            <person name="Briscoe A.D."/>
            <person name="Burmester T."/>
            <person name="Clem R.J."/>
            <person name="Feyereisen R."/>
            <person name="Grimmelikhuijzen C.J.P."/>
            <person name="Hamodrakas S.J."/>
            <person name="Hansson B.S."/>
            <person name="Huguet E."/>
            <person name="Jermiin L.S."/>
            <person name="Lan Q."/>
            <person name="Lehman H.K."/>
            <person name="Lorenzen M."/>
            <person name="Merzendorfer H."/>
            <person name="Michalopoulos I."/>
            <person name="Morton D.B."/>
            <person name="Muthukrishnan S."/>
            <person name="Oakeshott J.G."/>
            <person name="Palmer W."/>
            <person name="Park Y."/>
            <person name="Passarelli A.L."/>
            <person name="Rozas J."/>
            <person name="Schwartz L.M."/>
            <person name="Smith W."/>
            <person name="Southgate A."/>
            <person name="Vilcinskas A."/>
            <person name="Vogt R."/>
            <person name="Wang P."/>
            <person name="Werren J."/>
            <person name="Yu X.Q."/>
            <person name="Zhou J.J."/>
            <person name="Brown S.J."/>
            <person name="Scherer S.E."/>
            <person name="Richards S."/>
            <person name="Blissard G.W."/>
        </authorList>
    </citation>
    <scope>NUCLEOTIDE SEQUENCE</scope>
</reference>
<evidence type="ECO:0008006" key="5">
    <source>
        <dbReference type="Google" id="ProtNLM"/>
    </source>
</evidence>
<organism evidence="3 4">
    <name type="scientific">Manduca sexta</name>
    <name type="common">Tobacco hawkmoth</name>
    <name type="synonym">Tobacco hornworm</name>
    <dbReference type="NCBI Taxonomy" id="7130"/>
    <lineage>
        <taxon>Eukaryota</taxon>
        <taxon>Metazoa</taxon>
        <taxon>Ecdysozoa</taxon>
        <taxon>Arthropoda</taxon>
        <taxon>Hexapoda</taxon>
        <taxon>Insecta</taxon>
        <taxon>Pterygota</taxon>
        <taxon>Neoptera</taxon>
        <taxon>Endopterygota</taxon>
        <taxon>Lepidoptera</taxon>
        <taxon>Glossata</taxon>
        <taxon>Ditrysia</taxon>
        <taxon>Bombycoidea</taxon>
        <taxon>Sphingidae</taxon>
        <taxon>Sphinginae</taxon>
        <taxon>Sphingini</taxon>
        <taxon>Manduca</taxon>
    </lineage>
</organism>
<evidence type="ECO:0000256" key="1">
    <source>
        <dbReference type="ARBA" id="ARBA00008829"/>
    </source>
</evidence>
<dbReference type="EMBL" id="JH668390">
    <property type="protein sequence ID" value="KAG6450622.1"/>
    <property type="molecule type" value="Genomic_DNA"/>
</dbReference>
<dbReference type="PANTHER" id="PTHR11647">
    <property type="entry name" value="HYDRANTOINASE/DIHYDROPYRIMIDINASE FAMILY MEMBER"/>
    <property type="match status" value="1"/>
</dbReference>
<dbReference type="PANTHER" id="PTHR11647:SF1">
    <property type="entry name" value="COLLAPSIN RESPONSE MEDIATOR PROTEIN"/>
    <property type="match status" value="1"/>
</dbReference>
<dbReference type="GO" id="GO:0006208">
    <property type="term" value="P:pyrimidine nucleobase catabolic process"/>
    <property type="evidence" value="ECO:0007669"/>
    <property type="project" value="TreeGrafter"/>
</dbReference>
<name>A0A922CLG1_MANSE</name>
<dbReference type="Proteomes" id="UP000791440">
    <property type="component" value="Unassembled WGS sequence"/>
</dbReference>
<proteinExistence type="inferred from homology"/>
<accession>A0A922CLG1</accession>